<protein>
    <submittedName>
        <fullName evidence="2">Uncharacterized protein</fullName>
    </submittedName>
</protein>
<organism evidence="2">
    <name type="scientific">marine sediment metagenome</name>
    <dbReference type="NCBI Taxonomy" id="412755"/>
    <lineage>
        <taxon>unclassified sequences</taxon>
        <taxon>metagenomes</taxon>
        <taxon>ecological metagenomes</taxon>
    </lineage>
</organism>
<comment type="caution">
    <text evidence="2">The sequence shown here is derived from an EMBL/GenBank/DDBJ whole genome shotgun (WGS) entry which is preliminary data.</text>
</comment>
<dbReference type="AlphaFoldDB" id="X0U438"/>
<keyword evidence="1" id="KW-0472">Membrane</keyword>
<dbReference type="Pfam" id="PF13347">
    <property type="entry name" value="MFS_2"/>
    <property type="match status" value="1"/>
</dbReference>
<dbReference type="EMBL" id="BARS01025039">
    <property type="protein sequence ID" value="GAG00335.1"/>
    <property type="molecule type" value="Genomic_DNA"/>
</dbReference>
<keyword evidence="1" id="KW-1133">Transmembrane helix</keyword>
<gene>
    <name evidence="2" type="ORF">S01H1_39639</name>
</gene>
<feature type="non-terminal residue" evidence="2">
    <location>
        <position position="71"/>
    </location>
</feature>
<feature type="transmembrane region" description="Helical" evidence="1">
    <location>
        <begin position="14"/>
        <end position="33"/>
    </location>
</feature>
<keyword evidence="1" id="KW-0812">Transmembrane</keyword>
<reference evidence="2" key="1">
    <citation type="journal article" date="2014" name="Front. Microbiol.">
        <title>High frequency of phylogenetically diverse reductive dehalogenase-homologous genes in deep subseafloor sedimentary metagenomes.</title>
        <authorList>
            <person name="Kawai M."/>
            <person name="Futagami T."/>
            <person name="Toyoda A."/>
            <person name="Takaki Y."/>
            <person name="Nishi S."/>
            <person name="Hori S."/>
            <person name="Arai W."/>
            <person name="Tsubouchi T."/>
            <person name="Morono Y."/>
            <person name="Uchiyama I."/>
            <person name="Ito T."/>
            <person name="Fujiyama A."/>
            <person name="Inagaki F."/>
            <person name="Takami H."/>
        </authorList>
    </citation>
    <scope>NUCLEOTIDE SEQUENCE</scope>
    <source>
        <strain evidence="2">Expedition CK06-06</strain>
    </source>
</reference>
<evidence type="ECO:0000256" key="1">
    <source>
        <dbReference type="SAM" id="Phobius"/>
    </source>
</evidence>
<name>X0U438_9ZZZZ</name>
<evidence type="ECO:0000313" key="2">
    <source>
        <dbReference type="EMBL" id="GAG00335.1"/>
    </source>
</evidence>
<proteinExistence type="predicted"/>
<accession>X0U438</accession>
<sequence length="71" mass="8110">MLSDRTRTRWGRRIPYIVFGAPLTFLLFVPVWSPPLGGRPLTNPSHLDFFFCFAVIIALFDLAYTAVSVTY</sequence>
<feature type="transmembrane region" description="Helical" evidence="1">
    <location>
        <begin position="45"/>
        <end position="67"/>
    </location>
</feature>